<dbReference type="InParanoid" id="A0A2P6NP21"/>
<keyword evidence="4" id="KW-0433">Leucine-rich repeat</keyword>
<keyword evidence="5 14" id="KW-0812">Transmembrane</keyword>
<dbReference type="InterPro" id="IPR011009">
    <property type="entry name" value="Kinase-like_dom_sf"/>
</dbReference>
<keyword evidence="17" id="KW-0675">Receptor</keyword>
<keyword evidence="12" id="KW-1015">Disulfide bond</keyword>
<accession>A0A2P6NP21</accession>
<dbReference type="GO" id="GO:0004674">
    <property type="term" value="F:protein serine/threonine kinase activity"/>
    <property type="evidence" value="ECO:0007669"/>
    <property type="project" value="UniProtKB-EC"/>
</dbReference>
<dbReference type="Gene3D" id="1.10.510.10">
    <property type="entry name" value="Transferase(Phosphotransferase) domain 1"/>
    <property type="match status" value="2"/>
</dbReference>
<dbReference type="Pfam" id="PF07714">
    <property type="entry name" value="PK_Tyr_Ser-Thr"/>
    <property type="match status" value="1"/>
</dbReference>
<dbReference type="FunFam" id="3.80.10.10:FF:000299">
    <property type="entry name" value="Piriformospora indica-insensitive protein 2"/>
    <property type="match status" value="1"/>
</dbReference>
<reference evidence="17 18" key="1">
    <citation type="journal article" date="2018" name="Genome Biol. Evol.">
        <title>Multiple Roots of Fruiting Body Formation in Amoebozoa.</title>
        <authorList>
            <person name="Hillmann F."/>
            <person name="Forbes G."/>
            <person name="Novohradska S."/>
            <person name="Ferling I."/>
            <person name="Riege K."/>
            <person name="Groth M."/>
            <person name="Westermann M."/>
            <person name="Marz M."/>
            <person name="Spaller T."/>
            <person name="Winckler T."/>
            <person name="Schaap P."/>
            <person name="Glockner G."/>
        </authorList>
    </citation>
    <scope>NUCLEOTIDE SEQUENCE [LARGE SCALE GENOMIC DNA]</scope>
    <source>
        <strain evidence="17 18">Jena</strain>
    </source>
</reference>
<keyword evidence="6" id="KW-0732">Signal</keyword>
<dbReference type="PANTHER" id="PTHR48056:SF81">
    <property type="entry name" value="RECEPTOR PROTEIN-TYROSINE KINASE CEPR1"/>
    <property type="match status" value="1"/>
</dbReference>
<evidence type="ECO:0000313" key="17">
    <source>
        <dbReference type="EMBL" id="PRP85648.1"/>
    </source>
</evidence>
<evidence type="ECO:0000256" key="4">
    <source>
        <dbReference type="ARBA" id="ARBA00022614"/>
    </source>
</evidence>
<dbReference type="SUPFAM" id="SSF52047">
    <property type="entry name" value="RNI-like"/>
    <property type="match status" value="1"/>
</dbReference>
<dbReference type="Gene3D" id="3.30.200.20">
    <property type="entry name" value="Phosphorylase Kinase, domain 1"/>
    <property type="match status" value="1"/>
</dbReference>
<dbReference type="InterPro" id="IPR046338">
    <property type="entry name" value="GAIN_dom_sf"/>
</dbReference>
<dbReference type="PANTHER" id="PTHR48056">
    <property type="entry name" value="LRR RECEPTOR-LIKE SERINE/THREONINE-PROTEIN KINASE-RELATED"/>
    <property type="match status" value="1"/>
</dbReference>
<feature type="domain" description="Protein kinase" evidence="15">
    <location>
        <begin position="121"/>
        <end position="331"/>
    </location>
</feature>
<feature type="transmembrane region" description="Helical" evidence="14">
    <location>
        <begin position="1254"/>
        <end position="1277"/>
    </location>
</feature>
<evidence type="ECO:0000256" key="10">
    <source>
        <dbReference type="ARBA" id="ARBA00022989"/>
    </source>
</evidence>
<feature type="domain" description="GAIN-B" evidence="16">
    <location>
        <begin position="1"/>
        <end position="62"/>
    </location>
</feature>
<evidence type="ECO:0000313" key="18">
    <source>
        <dbReference type="Proteomes" id="UP000241769"/>
    </source>
</evidence>
<dbReference type="SUPFAM" id="SSF56112">
    <property type="entry name" value="Protein kinase-like (PK-like)"/>
    <property type="match status" value="2"/>
</dbReference>
<dbReference type="PROSITE" id="PS50221">
    <property type="entry name" value="GAIN_B"/>
    <property type="match status" value="2"/>
</dbReference>
<dbReference type="InterPro" id="IPR001611">
    <property type="entry name" value="Leu-rich_rpt"/>
</dbReference>
<dbReference type="InterPro" id="IPR000719">
    <property type="entry name" value="Prot_kinase_dom"/>
</dbReference>
<dbReference type="Pfam" id="PF13855">
    <property type="entry name" value="LRR_8"/>
    <property type="match status" value="2"/>
</dbReference>
<dbReference type="SMART" id="SM00365">
    <property type="entry name" value="LRR_SD22"/>
    <property type="match status" value="5"/>
</dbReference>
<dbReference type="InterPro" id="IPR055414">
    <property type="entry name" value="LRR_R13L4/SHOC2-like"/>
</dbReference>
<feature type="transmembrane region" description="Helical" evidence="14">
    <location>
        <begin position="74"/>
        <end position="97"/>
    </location>
</feature>
<evidence type="ECO:0000256" key="1">
    <source>
        <dbReference type="ARBA" id="ARBA00004167"/>
    </source>
</evidence>
<dbReference type="SMART" id="SM00369">
    <property type="entry name" value="LRR_TYP"/>
    <property type="match status" value="10"/>
</dbReference>
<dbReference type="InterPro" id="IPR000203">
    <property type="entry name" value="GPS"/>
</dbReference>
<dbReference type="STRING" id="1890364.A0A2P6NP21"/>
<feature type="domain" description="GAIN-B" evidence="16">
    <location>
        <begin position="1076"/>
        <end position="1236"/>
    </location>
</feature>
<dbReference type="FunFam" id="3.80.10.10:FF:000129">
    <property type="entry name" value="Leucine-rich repeat receptor-like kinase"/>
    <property type="match status" value="1"/>
</dbReference>
<evidence type="ECO:0000256" key="7">
    <source>
        <dbReference type="ARBA" id="ARBA00022737"/>
    </source>
</evidence>
<protein>
    <submittedName>
        <fullName evidence="17">Putative leucine-rich repeat receptor-like protein kinase</fullName>
    </submittedName>
</protein>
<keyword evidence="13" id="KW-0325">Glycoprotein</keyword>
<evidence type="ECO:0000256" key="8">
    <source>
        <dbReference type="ARBA" id="ARBA00022741"/>
    </source>
</evidence>
<proteinExistence type="predicted"/>
<sequence>KDLINITMGVVSLPEGVCQYWNETHKMWSRDGCNLVVDEGIAICQCNHLTNFSVGAVPQNQLPSQTSGSSKTKLIIIIVCCSVGGLLLILIVSLLVYRKVYRFKRIEAHLGLSVVVDTEGIVLEEMIGEGKRGQVWKSIYKETTVVAVKKLIEGMDIDRECDVMKGQGLHHPNIVQYLGRNISEIRCEGVSKALSYITSQGMVHTSVTPSKILLNGTTAKLNCLSCIVTESTPYCSKLDAFYTAPEVIEEKRYTASGHVYNVGVLLWSMVTGNHPLYETAREEETVVPVTVNQTMDERVVGLITDCTKEREERLNVSRLAERLGVKRHPRVASGSFTDTSDGRSLDLVKIWNDYRLFDESDDLSFRPSTSFGIVILVLCATSCHPRQGYHQTMKDDSVRLINDRGFPKMNHVGHLRMFLCLFFVLSMPERTEAVDLVKTMQNIWTAFNGPSQFWKGANVCNSSDYTGVVCDVASSSWPIEIILSNQALSGIISPSIGDLINLTSIDLGNNELTGFIPPSIGDLSSLQSLSLFGNHLSGSIPDSIGMLSLLTDLNLAQNQLTGSIPSTIGNMTSLLHVSLFLNGLTGPIPDSIGNLTSLQTLSLHDNHLSGPIPDTMSHLTLLTELDLSINDLDGTISIIGNLTSLTSVSLNQNQLSGVIPDSIGNLHHLTGLDFSSNQLNGSIPDAIGNLRSLQFLSLYSNILSGPLPASIGNLTNVTHAYVHSNRLSGPLPDTIGHLIEVIHFEIHSNQLSGPIPDTIGNLSSLEYLDLGSNGLLNGSIPSTIGDLSSLRFISLYSNSFTGTIPDSIGRLPSLGYLNFAGNQLSGNIPDTVGNLSSLKKLILYDNQLRGVIPSIIGNMTSLDEIDVHGNQMYGSIPSSIALLTSLQSIQLSGNQFSGNVPDGLIDLPLLSDLDLSNNLFSGVVSKRKDDLPGLNSLLLNDNRFTYVGYINVTGSCSLLRNTLLCQPPLNVSSTCNDPAIYNGCINYTTTSTSSSSGSSSKIITSTMPLTSTITPVPSTRVIDVSNVSAVIQSLYNNNTKISVTDAKNILNATTLNREETVQVISAVVLALLRNTSTTSFEYNTRDVSVKLQTYNTSELSSGKSVTNKIENSSIAVALPASVFTSQQQVFVSLSSVSYNPFESIYNKTIYSPVIGVSVYAEGKEIDVKGVDQLINITMGSITSIPSGYEGVCQYWNESYGLWSRDGCSLVVDEGITVCQCTHLTNFSVGVRPIVASTDPITKSIPESTSNKTKLIIIIVCCSVGGLLLILIVSLLVYRKVHQYKRDDTEMDLTILADTEGIELQKKIAEGKRGQVWKSIYKETTVVAVKKLIEGMDIDRECDVMKGQGLHHPNIVQYLGRHLAERYVVMEWMNDDTLHHFLSSHPKLTIDTMFTLCEGVSKGLSYIESMGMVHISVVPKKILLSVMTAKLNGLSCIVAESTPHTSKFDYFCTAPEVIEEKRYRASGHVYNVGVLLWSMVTGSHPLYEADREVQVIINQTMDERVAGLIVDCTKKREERPSLKEVTERLAVKKRRPY</sequence>
<keyword evidence="9" id="KW-0067">ATP-binding</keyword>
<dbReference type="EMBL" id="MDYQ01000041">
    <property type="protein sequence ID" value="PRP85648.1"/>
    <property type="molecule type" value="Genomic_DNA"/>
</dbReference>
<keyword evidence="10 14" id="KW-1133">Transmembrane helix</keyword>
<keyword evidence="17" id="KW-0418">Kinase</keyword>
<dbReference type="OrthoDB" id="26095at2759"/>
<keyword evidence="11 14" id="KW-0472">Membrane</keyword>
<dbReference type="InterPro" id="IPR057244">
    <property type="entry name" value="GAIN_B"/>
</dbReference>
<dbReference type="InterPro" id="IPR003591">
    <property type="entry name" value="Leu-rich_rpt_typical-subtyp"/>
</dbReference>
<dbReference type="SMART" id="SM00303">
    <property type="entry name" value="GPS"/>
    <property type="match status" value="2"/>
</dbReference>
<evidence type="ECO:0000256" key="11">
    <source>
        <dbReference type="ARBA" id="ARBA00023136"/>
    </source>
</evidence>
<keyword evidence="17" id="KW-0808">Transferase</keyword>
<dbReference type="Gene3D" id="3.80.10.10">
    <property type="entry name" value="Ribonuclease Inhibitor"/>
    <property type="match status" value="5"/>
</dbReference>
<gene>
    <name evidence="17" type="ORF">PROFUN_06482</name>
</gene>
<dbReference type="GO" id="GO:0005524">
    <property type="term" value="F:ATP binding"/>
    <property type="evidence" value="ECO:0007669"/>
    <property type="project" value="InterPro"/>
</dbReference>
<keyword evidence="7" id="KW-0677">Repeat</keyword>
<dbReference type="Pfam" id="PF23598">
    <property type="entry name" value="LRR_14"/>
    <property type="match status" value="1"/>
</dbReference>
<dbReference type="InterPro" id="IPR001245">
    <property type="entry name" value="Ser-Thr/Tyr_kinase_cat_dom"/>
</dbReference>
<keyword evidence="18" id="KW-1185">Reference proteome</keyword>
<dbReference type="Pfam" id="PF00560">
    <property type="entry name" value="LRR_1"/>
    <property type="match status" value="2"/>
</dbReference>
<dbReference type="Pfam" id="PF01825">
    <property type="entry name" value="GPS"/>
    <property type="match status" value="2"/>
</dbReference>
<evidence type="ECO:0000256" key="6">
    <source>
        <dbReference type="ARBA" id="ARBA00022729"/>
    </source>
</evidence>
<organism evidence="17 18">
    <name type="scientific">Planoprotostelium fungivorum</name>
    <dbReference type="NCBI Taxonomy" id="1890364"/>
    <lineage>
        <taxon>Eukaryota</taxon>
        <taxon>Amoebozoa</taxon>
        <taxon>Evosea</taxon>
        <taxon>Variosea</taxon>
        <taxon>Cavosteliida</taxon>
        <taxon>Cavosteliaceae</taxon>
        <taxon>Planoprotostelium</taxon>
    </lineage>
</organism>
<dbReference type="FunFam" id="3.80.10.10:FF:000041">
    <property type="entry name" value="LRR receptor-like serine/threonine-protein kinase ERECTA"/>
    <property type="match status" value="1"/>
</dbReference>
<evidence type="ECO:0000259" key="15">
    <source>
        <dbReference type="PROSITE" id="PS50011"/>
    </source>
</evidence>
<evidence type="ECO:0000256" key="13">
    <source>
        <dbReference type="ARBA" id="ARBA00023180"/>
    </source>
</evidence>
<dbReference type="PROSITE" id="PS50011">
    <property type="entry name" value="PROTEIN_KINASE_DOM"/>
    <property type="match status" value="2"/>
</dbReference>
<dbReference type="Proteomes" id="UP000241769">
    <property type="component" value="Unassembled WGS sequence"/>
</dbReference>
<evidence type="ECO:0000259" key="16">
    <source>
        <dbReference type="PROSITE" id="PS50221"/>
    </source>
</evidence>
<dbReference type="SUPFAM" id="SSF52058">
    <property type="entry name" value="L domain-like"/>
    <property type="match status" value="1"/>
</dbReference>
<dbReference type="InterPro" id="IPR032675">
    <property type="entry name" value="LRR_dom_sf"/>
</dbReference>
<evidence type="ECO:0000256" key="12">
    <source>
        <dbReference type="ARBA" id="ARBA00023157"/>
    </source>
</evidence>
<evidence type="ECO:0000256" key="3">
    <source>
        <dbReference type="ARBA" id="ARBA00022475"/>
    </source>
</evidence>
<evidence type="ECO:0000256" key="9">
    <source>
        <dbReference type="ARBA" id="ARBA00022840"/>
    </source>
</evidence>
<dbReference type="FunFam" id="3.80.10.10:FF:000383">
    <property type="entry name" value="Leucine-rich repeat receptor protein kinase EMS1"/>
    <property type="match status" value="1"/>
</dbReference>
<dbReference type="FunFam" id="3.80.10.10:FF:000453">
    <property type="entry name" value="Leucine-rich receptor-like protein kinase family protein"/>
    <property type="match status" value="1"/>
</dbReference>
<name>A0A2P6NP21_9EUKA</name>
<evidence type="ECO:0000256" key="14">
    <source>
        <dbReference type="SAM" id="Phobius"/>
    </source>
</evidence>
<dbReference type="GO" id="GO:0051707">
    <property type="term" value="P:response to other organism"/>
    <property type="evidence" value="ECO:0007669"/>
    <property type="project" value="UniProtKB-ARBA"/>
</dbReference>
<keyword evidence="8" id="KW-0547">Nucleotide-binding</keyword>
<dbReference type="GO" id="GO:0009791">
    <property type="term" value="P:post-embryonic development"/>
    <property type="evidence" value="ECO:0007669"/>
    <property type="project" value="UniProtKB-ARBA"/>
</dbReference>
<feature type="domain" description="Protein kinase" evidence="15">
    <location>
        <begin position="1301"/>
        <end position="1536"/>
    </location>
</feature>
<dbReference type="Gene3D" id="2.60.220.50">
    <property type="match status" value="2"/>
</dbReference>
<comment type="subcellular location">
    <subcellularLocation>
        <location evidence="2">Cell membrane</location>
    </subcellularLocation>
    <subcellularLocation>
        <location evidence="1">Membrane</location>
        <topology evidence="1">Single-pass membrane protein</topology>
    </subcellularLocation>
</comment>
<comment type="caution">
    <text evidence="17">The sequence shown here is derived from an EMBL/GenBank/DDBJ whole genome shotgun (WGS) entry which is preliminary data.</text>
</comment>
<dbReference type="GO" id="GO:0006952">
    <property type="term" value="P:defense response"/>
    <property type="evidence" value="ECO:0007669"/>
    <property type="project" value="UniProtKB-ARBA"/>
</dbReference>
<keyword evidence="3" id="KW-1003">Cell membrane</keyword>
<feature type="non-terminal residue" evidence="17">
    <location>
        <position position="1"/>
    </location>
</feature>
<dbReference type="Pfam" id="PF00069">
    <property type="entry name" value="Pkinase"/>
    <property type="match status" value="1"/>
</dbReference>
<dbReference type="InterPro" id="IPR050647">
    <property type="entry name" value="Plant_LRR-RLKs"/>
</dbReference>
<evidence type="ECO:0000256" key="5">
    <source>
        <dbReference type="ARBA" id="ARBA00022692"/>
    </source>
</evidence>
<dbReference type="GO" id="GO:0005886">
    <property type="term" value="C:plasma membrane"/>
    <property type="evidence" value="ECO:0007669"/>
    <property type="project" value="UniProtKB-SubCell"/>
</dbReference>
<evidence type="ECO:0000256" key="2">
    <source>
        <dbReference type="ARBA" id="ARBA00004236"/>
    </source>
</evidence>